<protein>
    <submittedName>
        <fullName evidence="2">Uncharacterized protein</fullName>
    </submittedName>
</protein>
<organism evidence="2">
    <name type="scientific">Drosophila pseudoobscura pseudoobscura</name>
    <name type="common">Fruit fly</name>
    <dbReference type="NCBI Taxonomy" id="46245"/>
    <lineage>
        <taxon>Eukaryota</taxon>
        <taxon>Metazoa</taxon>
        <taxon>Ecdysozoa</taxon>
        <taxon>Arthropoda</taxon>
        <taxon>Hexapoda</taxon>
        <taxon>Insecta</taxon>
        <taxon>Pterygota</taxon>
        <taxon>Neoptera</taxon>
        <taxon>Endopterygota</taxon>
        <taxon>Diptera</taxon>
        <taxon>Brachycera</taxon>
        <taxon>Muscomorpha</taxon>
        <taxon>Ephydroidea</taxon>
        <taxon>Drosophilidae</taxon>
        <taxon>Drosophila</taxon>
        <taxon>Sophophora</taxon>
    </lineage>
</organism>
<gene>
    <name evidence="2" type="primary">Dpse\GA32661</name>
    <name evidence="2" type="ORF">Dpse_GA32661</name>
</gene>
<dbReference type="EMBL" id="CH672531">
    <property type="protein sequence ID" value="KRT05806.1"/>
    <property type="molecule type" value="Genomic_DNA"/>
</dbReference>
<feature type="compositionally biased region" description="Low complexity" evidence="1">
    <location>
        <begin position="147"/>
        <end position="165"/>
    </location>
</feature>
<name>A0A0R3NXI8_DROPS</name>
<feature type="region of interest" description="Disordered" evidence="1">
    <location>
        <begin position="146"/>
        <end position="165"/>
    </location>
</feature>
<evidence type="ECO:0000256" key="1">
    <source>
        <dbReference type="SAM" id="MobiDB-lite"/>
    </source>
</evidence>
<proteinExistence type="predicted"/>
<accession>A0A0R3NXI8</accession>
<dbReference type="Bgee" id="FBgn0273068">
    <property type="expression patterns" value="Expressed in insect adult head"/>
</dbReference>
<sequence length="165" mass="17709">MVLLEADNAAVRRDVEAPSTSTPITTAFPTNTSTSTAPVSTNNSVTPLSVLTAVASSKPIFVSRLMASATDVMVRNFILSKLNIDNSAGLVVTKFNFKVKRNISFKMLVPDKHINSLLDPFFWPVHTICHLFTNRPTSPDHRVGILPTPSAPSATTSATSSVAKN</sequence>
<dbReference type="AlphaFoldDB" id="A0A0R3NXI8"/>
<feature type="region of interest" description="Disordered" evidence="1">
    <location>
        <begin position="20"/>
        <end position="39"/>
    </location>
</feature>
<evidence type="ECO:0000313" key="2">
    <source>
        <dbReference type="EMBL" id="KRT05806.1"/>
    </source>
</evidence>
<reference evidence="2" key="4">
    <citation type="submission" date="2015-11" db="EMBL/GenBank/DDBJ databases">
        <authorList>
            <consortium name="FlyBase"/>
        </authorList>
    </citation>
    <scope>NUCLEOTIDE SEQUENCE</scope>
    <source>
        <strain evidence="2">MV2-25</strain>
    </source>
</reference>
<reference evidence="2" key="3">
    <citation type="journal article" date="2012" name="PLoS ONE">
        <title>Mind the gap: upgrading genomes with Pacific Biosciences RS long-read sequencing technology.</title>
        <authorList>
            <person name="English A.C."/>
            <person name="Richards S."/>
            <person name="Han Y."/>
            <person name="Wang M."/>
            <person name="Vee V."/>
            <person name="Qu J."/>
            <person name="Qin X."/>
            <person name="Muzny D.M."/>
            <person name="Reid J.G."/>
            <person name="Worley K.C."/>
            <person name="Gibbs R.A."/>
        </authorList>
    </citation>
    <scope>NUCLEOTIDE SEQUENCE</scope>
    <source>
        <strain evidence="2">MV2-25</strain>
    </source>
</reference>
<reference evidence="2" key="2">
    <citation type="journal article" date="2007" name="Nature">
        <title>Evolution of genes and genomes on the Drosophila phylogeny.</title>
        <authorList>
            <consortium name="Drosophila 12 Genomes Consortium"/>
            <person name="Clark A.G."/>
            <person name="Eisen M.B."/>
            <person name="Smith D.R."/>
            <person name="Bergman C.M."/>
            <person name="Oliver B."/>
            <person name="Markow T.A."/>
            <person name="Kaufman T.C."/>
            <person name="Kellis M."/>
            <person name="Gelbart W."/>
            <person name="Iyer V.N."/>
            <person name="Pollard D.A."/>
            <person name="Sackton T.B."/>
            <person name="Larracuente A.M."/>
            <person name="Singh N.D."/>
            <person name="Abad J.P."/>
            <person name="Abt D.N."/>
            <person name="Adryan B."/>
            <person name="Aguade M."/>
            <person name="Akashi H."/>
            <person name="Anderson W.W."/>
            <person name="Aquadro C.F."/>
            <person name="Ardell D.H."/>
            <person name="Arguello R."/>
            <person name="Artieri C.G."/>
            <person name="Barbash D.A."/>
            <person name="Barker D."/>
            <person name="Barsanti P."/>
            <person name="Batterham P."/>
            <person name="Batzoglou S."/>
            <person name="Begun D."/>
            <person name="Bhutkar A."/>
            <person name="Blanco E."/>
            <person name="Bosak S.A."/>
            <person name="Bradley R.K."/>
            <person name="Brand A.D."/>
            <person name="Brent M.R."/>
            <person name="Brooks A.N."/>
            <person name="Brown R.H."/>
            <person name="Butlin R.K."/>
            <person name="Caggese C."/>
            <person name="Calvi B.R."/>
            <person name="Bernardo de Carvalho A."/>
            <person name="Caspi A."/>
            <person name="Castrezana S."/>
            <person name="Celniker S.E."/>
            <person name="Chang J.L."/>
            <person name="Chapple C."/>
            <person name="Chatterji S."/>
            <person name="Chinwalla A."/>
            <person name="Civetta A."/>
            <person name="Clifton S.W."/>
            <person name="Comeron J.M."/>
            <person name="Costello J.C."/>
            <person name="Coyne J.A."/>
            <person name="Daub J."/>
            <person name="David R.G."/>
            <person name="Delcher A.L."/>
            <person name="Delehaunty K."/>
            <person name="Do C.B."/>
            <person name="Ebling H."/>
            <person name="Edwards K."/>
            <person name="Eickbush T."/>
            <person name="Evans J.D."/>
            <person name="Filipski A."/>
            <person name="Findeiss S."/>
            <person name="Freyhult E."/>
            <person name="Fulton L."/>
            <person name="Fulton R."/>
            <person name="Garcia A.C."/>
            <person name="Gardiner A."/>
            <person name="Garfield D.A."/>
            <person name="Garvin B.E."/>
            <person name="Gibson G."/>
            <person name="Gilbert D."/>
            <person name="Gnerre S."/>
            <person name="Godfrey J."/>
            <person name="Good R."/>
            <person name="Gotea V."/>
            <person name="Gravely B."/>
            <person name="Greenberg A.J."/>
            <person name="Griffiths-Jones S."/>
            <person name="Gross S."/>
            <person name="Guigo R."/>
            <person name="Gustafson E.A."/>
            <person name="Haerty W."/>
            <person name="Hahn M.W."/>
            <person name="Halligan D.L."/>
            <person name="Halpern A.L."/>
            <person name="Halter G.M."/>
            <person name="Han M.V."/>
            <person name="Heger A."/>
            <person name="Hillier L."/>
            <person name="Hinrichs A.S."/>
            <person name="Holmes I."/>
            <person name="Hoskins R.A."/>
            <person name="Hubisz M.J."/>
            <person name="Hultmark D."/>
            <person name="Huntley M.A."/>
            <person name="Jaffe D.B."/>
            <person name="Jagadeeshan S."/>
            <person name="Jeck W.R."/>
            <person name="Johnson J."/>
            <person name="Jones C.D."/>
            <person name="Jordan W.C."/>
            <person name="Karpen G.H."/>
            <person name="Kataoka E."/>
            <person name="Keightley P.D."/>
            <person name="Kheradpour P."/>
            <person name="Kirkness E.F."/>
            <person name="Koerich L.B."/>
            <person name="Kristiansen K."/>
            <person name="Kudrna D."/>
            <person name="Kulathinal R.J."/>
            <person name="Kumar S."/>
            <person name="Kwok R."/>
            <person name="Lander E."/>
            <person name="Langley C.H."/>
            <person name="Lapoint R."/>
            <person name="Lazzaro B.P."/>
            <person name="Lee S.J."/>
            <person name="Levesque L."/>
            <person name="Li R."/>
            <person name="Lin C.F."/>
            <person name="Lin M.F."/>
            <person name="Lindblad-Toh K."/>
            <person name="Llopart A."/>
            <person name="Long M."/>
            <person name="Low L."/>
            <person name="Lozovsky E."/>
            <person name="Lu J."/>
            <person name="Luo M."/>
            <person name="Machado C.A."/>
            <person name="Makalowski W."/>
            <person name="Marzo M."/>
            <person name="Matsuda M."/>
            <person name="Matzkin L."/>
            <person name="McAllister B."/>
            <person name="McBride C.S."/>
            <person name="McKernan B."/>
            <person name="McKernan K."/>
            <person name="Mendez-Lago M."/>
            <person name="Minx P."/>
            <person name="Mollenhauer M.U."/>
            <person name="Montooth K."/>
            <person name="Mount S.M."/>
            <person name="Mu X."/>
            <person name="Myers E."/>
            <person name="Negre B."/>
            <person name="Newfeld S."/>
            <person name="Nielsen R."/>
            <person name="Noor M.A."/>
            <person name="O'Grady P."/>
            <person name="Pachter L."/>
            <person name="Papaceit M."/>
            <person name="Parisi M.J."/>
            <person name="Parisi M."/>
            <person name="Parts L."/>
            <person name="Pedersen J.S."/>
            <person name="Pesole G."/>
            <person name="Phillippy A.M."/>
            <person name="Ponting C.P."/>
            <person name="Pop M."/>
            <person name="Porcelli D."/>
            <person name="Powell J.R."/>
            <person name="Prohaska S."/>
            <person name="Pruitt K."/>
            <person name="Puig M."/>
            <person name="Quesneville H."/>
            <person name="Ram K.R."/>
            <person name="Rand D."/>
            <person name="Rasmussen M.D."/>
            <person name="Reed L.K."/>
            <person name="Reenan R."/>
            <person name="Reily A."/>
            <person name="Remington K.A."/>
            <person name="Rieger T.T."/>
            <person name="Ritchie M.G."/>
            <person name="Robin C."/>
            <person name="Rogers Y.H."/>
            <person name="Rohde C."/>
            <person name="Rozas J."/>
            <person name="Rubenfield M.J."/>
            <person name="Ruiz A."/>
            <person name="Russo S."/>
            <person name="Salzberg S.L."/>
            <person name="Sanchez-Gracia A."/>
            <person name="Saranga D.J."/>
            <person name="Sato H."/>
            <person name="Schaeffer S.W."/>
            <person name="Schatz M.C."/>
            <person name="Schlenke T."/>
            <person name="Schwartz R."/>
            <person name="Segarra C."/>
            <person name="Singh R.S."/>
            <person name="Sirot L."/>
            <person name="Sirota M."/>
            <person name="Sisneros N.B."/>
            <person name="Smith C.D."/>
            <person name="Smith T.F."/>
            <person name="Spieth J."/>
            <person name="Stage D.E."/>
            <person name="Stark A."/>
            <person name="Stephan W."/>
            <person name="Strausberg R.L."/>
            <person name="Strempel S."/>
            <person name="Sturgill D."/>
            <person name="Sutton G."/>
            <person name="Sutton G.G."/>
            <person name="Tao W."/>
            <person name="Teichmann S."/>
            <person name="Tobari Y.N."/>
            <person name="Tomimura Y."/>
            <person name="Tsolas J.M."/>
            <person name="Valente V.L."/>
            <person name="Venter E."/>
            <person name="Venter J.C."/>
            <person name="Vicario S."/>
            <person name="Vieira F.G."/>
            <person name="Vilella A.J."/>
            <person name="Villasante A."/>
            <person name="Walenz B."/>
            <person name="Wang J."/>
            <person name="Wasserman M."/>
            <person name="Watts T."/>
            <person name="Wilson D."/>
            <person name="Wilson R.K."/>
            <person name="Wing R.A."/>
            <person name="Wolfner M.F."/>
            <person name="Wong A."/>
            <person name="Wong G.K."/>
            <person name="Wu C.I."/>
            <person name="Wu G."/>
            <person name="Yamamoto D."/>
            <person name="Yang H.P."/>
            <person name="Yang S.P."/>
            <person name="Yorke J.A."/>
            <person name="Yoshida K."/>
            <person name="Zdobnov E."/>
            <person name="Zhang P."/>
            <person name="Zhang Y."/>
            <person name="Zimin A.V."/>
            <person name="Baldwin J."/>
            <person name="Abdouelleil A."/>
            <person name="Abdulkadir J."/>
            <person name="Abebe A."/>
            <person name="Abera B."/>
            <person name="Abreu J."/>
            <person name="Acer S.C."/>
            <person name="Aftuck L."/>
            <person name="Alexander A."/>
            <person name="An P."/>
            <person name="Anderson E."/>
            <person name="Anderson S."/>
            <person name="Arachi H."/>
            <person name="Azer M."/>
            <person name="Bachantsang P."/>
            <person name="Barry A."/>
            <person name="Bayul T."/>
            <person name="Berlin A."/>
            <person name="Bessette D."/>
            <person name="Bloom T."/>
            <person name="Blye J."/>
            <person name="Boguslavskiy L."/>
            <person name="Bonnet C."/>
            <person name="Boukhgalter B."/>
            <person name="Bourzgui I."/>
            <person name="Brown A."/>
            <person name="Cahill P."/>
            <person name="Channer S."/>
            <person name="Cheshatsang Y."/>
            <person name="Chuda L."/>
            <person name="Citroen M."/>
            <person name="Collymore A."/>
            <person name="Cooke P."/>
            <person name="Costello M."/>
            <person name="D'Aco K."/>
            <person name="Daza R."/>
            <person name="De Haan G."/>
            <person name="DeGray S."/>
            <person name="DeMaso C."/>
            <person name="Dhargay N."/>
            <person name="Dooley K."/>
            <person name="Dooley E."/>
            <person name="Doricent M."/>
            <person name="Dorje P."/>
            <person name="Dorjee K."/>
            <person name="Dupes A."/>
            <person name="Elong R."/>
            <person name="Falk J."/>
            <person name="Farina A."/>
            <person name="Faro S."/>
            <person name="Ferguson D."/>
            <person name="Fisher S."/>
            <person name="Foley C.D."/>
            <person name="Franke A."/>
            <person name="Friedrich D."/>
            <person name="Gadbois L."/>
            <person name="Gearin G."/>
            <person name="Gearin C.R."/>
            <person name="Giannoukos G."/>
            <person name="Goode T."/>
            <person name="Graham J."/>
            <person name="Grandbois E."/>
            <person name="Grewal S."/>
            <person name="Gyaltsen K."/>
            <person name="Hafez N."/>
            <person name="Hagos B."/>
            <person name="Hall J."/>
            <person name="Henson C."/>
            <person name="Hollinger A."/>
            <person name="Honan T."/>
            <person name="Huard M.D."/>
            <person name="Hughes L."/>
            <person name="Hurhula B."/>
            <person name="Husby M.E."/>
            <person name="Kamat A."/>
            <person name="Kanga B."/>
            <person name="Kashin S."/>
            <person name="Khazanovich D."/>
            <person name="Kisner P."/>
            <person name="Lance K."/>
            <person name="Lara M."/>
            <person name="Lee W."/>
            <person name="Lennon N."/>
            <person name="Letendre F."/>
            <person name="LeVine R."/>
            <person name="Lipovsky A."/>
            <person name="Liu X."/>
            <person name="Liu J."/>
            <person name="Liu S."/>
            <person name="Lokyitsang T."/>
            <person name="Lokyitsang Y."/>
            <person name="Lubonja R."/>
            <person name="Lui A."/>
            <person name="MacDonald P."/>
            <person name="Magnisalis V."/>
            <person name="Maru K."/>
            <person name="Matthews C."/>
            <person name="McCusker W."/>
            <person name="McDonough S."/>
            <person name="Mehta T."/>
            <person name="Meldrim J."/>
            <person name="Meneus L."/>
            <person name="Mihai O."/>
            <person name="Mihalev A."/>
            <person name="Mihova T."/>
            <person name="Mittelman R."/>
            <person name="Mlenga V."/>
            <person name="Montmayeur A."/>
            <person name="Mulrain L."/>
            <person name="Navidi A."/>
            <person name="Naylor J."/>
            <person name="Negash T."/>
            <person name="Nguyen T."/>
            <person name="Nguyen N."/>
            <person name="Nicol R."/>
            <person name="Norbu C."/>
            <person name="Norbu N."/>
            <person name="Novod N."/>
            <person name="O'Neill B."/>
            <person name="Osman S."/>
            <person name="Markiewicz E."/>
            <person name="Oyono O.L."/>
            <person name="Patti C."/>
            <person name="Phunkhang P."/>
            <person name="Pierre F."/>
            <person name="Priest M."/>
            <person name="Raghuraman S."/>
            <person name="Rege F."/>
            <person name="Reyes R."/>
            <person name="Rise C."/>
            <person name="Rogov P."/>
            <person name="Ross K."/>
            <person name="Ryan E."/>
            <person name="Settipalli S."/>
            <person name="Shea T."/>
            <person name="Sherpa N."/>
            <person name="Shi L."/>
            <person name="Shih D."/>
            <person name="Sparrow T."/>
            <person name="Spaulding J."/>
            <person name="Stalker J."/>
            <person name="Stange-Thomann N."/>
            <person name="Stavropoulos S."/>
            <person name="Stone C."/>
            <person name="Strader C."/>
            <person name="Tesfaye S."/>
            <person name="Thomson T."/>
            <person name="Thoulutsang Y."/>
            <person name="Thoulutsang D."/>
            <person name="Topham K."/>
            <person name="Topping I."/>
            <person name="Tsamla T."/>
            <person name="Vassiliev H."/>
            <person name="Vo A."/>
            <person name="Wangchuk T."/>
            <person name="Wangdi T."/>
            <person name="Weiand M."/>
            <person name="Wilkinson J."/>
            <person name="Wilson A."/>
            <person name="Yadav S."/>
            <person name="Young G."/>
            <person name="Yu Q."/>
            <person name="Zembek L."/>
            <person name="Zhong D."/>
            <person name="Zimmer A."/>
            <person name="Zwirko Z."/>
            <person name="Jaffe D.B."/>
            <person name="Alvarez P."/>
            <person name="Brockman W."/>
            <person name="Butler J."/>
            <person name="Chin C."/>
            <person name="Gnerre S."/>
            <person name="Grabherr M."/>
            <person name="Kleber M."/>
            <person name="Mauceli E."/>
            <person name="MacCallum I."/>
        </authorList>
    </citation>
    <scope>NUCLEOTIDE SEQUENCE [LARGE SCALE GENOMIC DNA]</scope>
    <source>
        <strain evidence="2">MV2-25</strain>
    </source>
</reference>
<feature type="compositionally biased region" description="Low complexity" evidence="1">
    <location>
        <begin position="20"/>
        <end position="38"/>
    </location>
</feature>
<reference evidence="2" key="1">
    <citation type="journal article" date="2005" name="Genome Res.">
        <title>Comparative genome sequencing of Drosophila pseudoobscura: chromosomal, gene, and cis-element evolution.</title>
        <authorList>
            <person name="Richards S."/>
            <person name="Liu Y."/>
            <person name="Bettencourt B.R."/>
            <person name="Hradecky P."/>
            <person name="Letovsky S."/>
            <person name="Nielsen R."/>
            <person name="Thornton K."/>
            <person name="Hubisz M.J."/>
            <person name="Chen R."/>
            <person name="Meisel R.P."/>
            <person name="Couronne O."/>
            <person name="Hua S."/>
            <person name="Smith M.A."/>
            <person name="Zhang P."/>
            <person name="Liu J."/>
            <person name="Bussemaker H.J."/>
            <person name="van Batenburg M.F."/>
            <person name="Howells S.L."/>
            <person name="Scherer S.E."/>
            <person name="Sodergren E."/>
            <person name="Matthews B.B."/>
            <person name="Crosby M.A."/>
            <person name="Schroeder A.J."/>
            <person name="Ortiz-Barrientos D."/>
            <person name="Rives C.M."/>
            <person name="Metzker M.L."/>
            <person name="Muzny D.M."/>
            <person name="Scott G."/>
            <person name="Steffen D."/>
            <person name="Wheeler D.A."/>
            <person name="Worley K.C."/>
            <person name="Havlak P."/>
            <person name="Durbin K.J."/>
            <person name="Egan A."/>
            <person name="Gill R."/>
            <person name="Hume J."/>
            <person name="Morgan M.B."/>
            <person name="Miner G."/>
            <person name="Hamilton C."/>
            <person name="Huang Y."/>
            <person name="Waldron L."/>
            <person name="Verduzco D."/>
            <person name="Clerc-Blankenburg K.P."/>
            <person name="Dubchak I."/>
            <person name="Noor M.A."/>
            <person name="Anderson W."/>
            <person name="White K.P."/>
            <person name="Clark A.G."/>
            <person name="Schaeffer S.W."/>
            <person name="Gelbart W."/>
            <person name="Weinstock G.M."/>
            <person name="Gibbs R.A."/>
        </authorList>
    </citation>
    <scope>NUCLEOTIDE SEQUENCE [LARGE SCALE GENOMIC DNA]</scope>
    <source>
        <strain evidence="2">MV2-25</strain>
    </source>
</reference>